<reference evidence="2" key="1">
    <citation type="submission" date="2018-06" db="EMBL/GenBank/DDBJ databases">
        <authorList>
            <person name="Zhirakovskaya E."/>
        </authorList>
    </citation>
    <scope>NUCLEOTIDE SEQUENCE</scope>
</reference>
<evidence type="ECO:0000313" key="2">
    <source>
        <dbReference type="EMBL" id="VAX04491.1"/>
    </source>
</evidence>
<organism evidence="2">
    <name type="scientific">hydrothermal vent metagenome</name>
    <dbReference type="NCBI Taxonomy" id="652676"/>
    <lineage>
        <taxon>unclassified sequences</taxon>
        <taxon>metagenomes</taxon>
        <taxon>ecological metagenomes</taxon>
    </lineage>
</organism>
<protein>
    <recommendedName>
        <fullName evidence="1">DUF2169 domain-containing protein</fullName>
    </recommendedName>
</protein>
<dbReference type="Pfam" id="PF09937">
    <property type="entry name" value="DUF2169"/>
    <property type="match status" value="1"/>
</dbReference>
<dbReference type="InterPro" id="IPR018683">
    <property type="entry name" value="DUF2169"/>
</dbReference>
<accession>A0A3B1ARX7</accession>
<gene>
    <name evidence="2" type="ORF">MNBD_GAMMA19-862</name>
</gene>
<name>A0A3B1ARX7_9ZZZZ</name>
<sequence length="110" mass="12248">MNEDVYWGEPGQSSLKYPTDVHQGKPCTDIGILGSGYAPGNIPVHTLEVSATIGQYQKTLCIFGDRYWQQGRISALEQFTCMPICYENAFGGQYRIQNKLKSLMPENPVG</sequence>
<dbReference type="AlphaFoldDB" id="A0A3B1ARX7"/>
<dbReference type="EMBL" id="UOFV01000474">
    <property type="protein sequence ID" value="VAX04491.1"/>
    <property type="molecule type" value="Genomic_DNA"/>
</dbReference>
<feature type="domain" description="DUF2169" evidence="1">
    <location>
        <begin position="3"/>
        <end position="110"/>
    </location>
</feature>
<proteinExistence type="predicted"/>
<evidence type="ECO:0000259" key="1">
    <source>
        <dbReference type="Pfam" id="PF09937"/>
    </source>
</evidence>